<organism evidence="4">
    <name type="scientific">Brevibacillus laterosporus</name>
    <name type="common">Bacillus laterosporus</name>
    <dbReference type="NCBI Taxonomy" id="1465"/>
    <lineage>
        <taxon>Bacteria</taxon>
        <taxon>Bacillati</taxon>
        <taxon>Bacillota</taxon>
        <taxon>Bacilli</taxon>
        <taxon>Bacillales</taxon>
        <taxon>Paenibacillaceae</taxon>
        <taxon>Brevibacillus</taxon>
    </lineage>
</organism>
<dbReference type="Pfam" id="PF07833">
    <property type="entry name" value="Cu_amine_oxidN1"/>
    <property type="match status" value="1"/>
</dbReference>
<name>A0A0F7BZ68_BRELA</name>
<feature type="region of interest" description="Disordered" evidence="1">
    <location>
        <begin position="23"/>
        <end position="75"/>
    </location>
</feature>
<reference evidence="4" key="1">
    <citation type="submission" date="2015-03" db="EMBL/GenBank/DDBJ databases">
        <title>MIGS Cultured Bacterial/Archaeal sample from Brevibacillus laterosporus.</title>
        <authorList>
            <person name="Zeng D."/>
            <person name="Zhu L."/>
            <person name="Dong G."/>
            <person name="Ye W."/>
            <person name="Ren D."/>
            <person name="Wu L."/>
            <person name="Xu J."/>
            <person name="Li G."/>
            <person name="Guo L."/>
        </authorList>
    </citation>
    <scope>NUCLEOTIDE SEQUENCE</scope>
    <source>
        <strain evidence="4">B9</strain>
    </source>
</reference>
<dbReference type="AlphaFoldDB" id="A0A0F7BZ68"/>
<evidence type="ECO:0000259" key="3">
    <source>
        <dbReference type="Pfam" id="PF07833"/>
    </source>
</evidence>
<evidence type="ECO:0000256" key="2">
    <source>
        <dbReference type="SAM" id="SignalP"/>
    </source>
</evidence>
<feature type="domain" description="Copper amine oxidase-like N-terminal" evidence="3">
    <location>
        <begin position="162"/>
        <end position="268"/>
    </location>
</feature>
<keyword evidence="2" id="KW-0732">Signal</keyword>
<dbReference type="RefSeq" id="WP_031412299.1">
    <property type="nucleotide sequence ID" value="NZ_CP011074.1"/>
</dbReference>
<gene>
    <name evidence="4" type="ORF">EX87_07270</name>
</gene>
<dbReference type="InterPro" id="IPR012854">
    <property type="entry name" value="Cu_amine_oxidase-like_N"/>
</dbReference>
<evidence type="ECO:0000313" key="4">
    <source>
        <dbReference type="EMBL" id="AKF93452.1"/>
    </source>
</evidence>
<proteinExistence type="predicted"/>
<dbReference type="Gene3D" id="3.30.457.10">
    <property type="entry name" value="Copper amine oxidase-like, N-terminal domain"/>
    <property type="match status" value="1"/>
</dbReference>
<dbReference type="InterPro" id="IPR036582">
    <property type="entry name" value="Mao_N_sf"/>
</dbReference>
<dbReference type="EMBL" id="CP011074">
    <property type="protein sequence ID" value="AKF93452.1"/>
    <property type="molecule type" value="Genomic_DNA"/>
</dbReference>
<evidence type="ECO:0000256" key="1">
    <source>
        <dbReference type="SAM" id="MobiDB-lite"/>
    </source>
</evidence>
<protein>
    <submittedName>
        <fullName evidence="4">Copper amine oxidase</fullName>
    </submittedName>
</protein>
<accession>A0A0F7BZ68</accession>
<sequence>MKKLMSASLAIALMVTAVPAVLAKEEDNGNTKGKGKVEVEVSVDSKKNEEKEKKEKKEKTSETEETKQNGSPAKPVLENVKLKKELIELRQELKHSTEISDEQKSKYETLVSELEKQADISQAVEVQLELVERYYNKADRSSVEKLGKLLKKNGSDEITTLVDGKLITSDVKPFMQGGRALVPIRVISAALKADVKWDEKTRSVVITRGSQSITLYLDKKEATVNGKVITLETVPVLKNGRLFLPLRFVSEQLKTSVDWKEEGKIVLIDDLQAT</sequence>
<feature type="compositionally biased region" description="Basic and acidic residues" evidence="1">
    <location>
        <begin position="23"/>
        <end position="67"/>
    </location>
</feature>
<dbReference type="SUPFAM" id="SSF55383">
    <property type="entry name" value="Copper amine oxidase, domain N"/>
    <property type="match status" value="1"/>
</dbReference>
<feature type="chain" id="PRO_5002513704" evidence="2">
    <location>
        <begin position="24"/>
        <end position="274"/>
    </location>
</feature>
<feature type="signal peptide" evidence="2">
    <location>
        <begin position="1"/>
        <end position="23"/>
    </location>
</feature>